<sequence>MPFLRDFIGQPLQWKRTRLLSTTYELRSGDQVLATINRASTTRASAEAEGKRWSFQREGLRKLLVHPGEPQAADEADQSLASIQLGGNWNGTLTFQDGHFYTWTRSGIWRPSWSWKDAGNQILLTLKKGRSLEIAAAASNLPDLALLALFGLCLIFSMEDDDATLTAATSVVIN</sequence>
<protein>
    <submittedName>
        <fullName evidence="1">Uncharacterized protein</fullName>
    </submittedName>
</protein>
<gene>
    <name evidence="1" type="ORF">KDA_41280</name>
</gene>
<evidence type="ECO:0000313" key="2">
    <source>
        <dbReference type="Proteomes" id="UP000287171"/>
    </source>
</evidence>
<proteinExistence type="predicted"/>
<reference evidence="2" key="1">
    <citation type="submission" date="2018-12" db="EMBL/GenBank/DDBJ databases">
        <title>Tengunoibacter tsumagoiensis gen. nov., sp. nov., Dictyobacter kobayashii sp. nov., D. alpinus sp. nov., and D. joshuensis sp. nov. and description of Dictyobacteraceae fam. nov. within the order Ktedonobacterales isolated from Tengu-no-mugimeshi.</title>
        <authorList>
            <person name="Wang C.M."/>
            <person name="Zheng Y."/>
            <person name="Sakai Y."/>
            <person name="Toyoda A."/>
            <person name="Minakuchi Y."/>
            <person name="Abe K."/>
            <person name="Yokota A."/>
            <person name="Yabe S."/>
        </authorList>
    </citation>
    <scope>NUCLEOTIDE SEQUENCE [LARGE SCALE GENOMIC DNA]</scope>
    <source>
        <strain evidence="2">Uno16</strain>
    </source>
</reference>
<dbReference type="Proteomes" id="UP000287171">
    <property type="component" value="Unassembled WGS sequence"/>
</dbReference>
<dbReference type="AlphaFoldDB" id="A0A402BBC6"/>
<name>A0A402BBC6_9CHLR</name>
<keyword evidence="2" id="KW-1185">Reference proteome</keyword>
<accession>A0A402BBC6</accession>
<dbReference type="EMBL" id="BIFT01000001">
    <property type="protein sequence ID" value="GCE28644.1"/>
    <property type="molecule type" value="Genomic_DNA"/>
</dbReference>
<comment type="caution">
    <text evidence="1">The sequence shown here is derived from an EMBL/GenBank/DDBJ whole genome shotgun (WGS) entry which is preliminary data.</text>
</comment>
<evidence type="ECO:0000313" key="1">
    <source>
        <dbReference type="EMBL" id="GCE28644.1"/>
    </source>
</evidence>
<organism evidence="1 2">
    <name type="scientific">Dictyobacter alpinus</name>
    <dbReference type="NCBI Taxonomy" id="2014873"/>
    <lineage>
        <taxon>Bacteria</taxon>
        <taxon>Bacillati</taxon>
        <taxon>Chloroflexota</taxon>
        <taxon>Ktedonobacteria</taxon>
        <taxon>Ktedonobacterales</taxon>
        <taxon>Dictyobacteraceae</taxon>
        <taxon>Dictyobacter</taxon>
    </lineage>
</organism>